<feature type="region of interest" description="Disordered" evidence="2">
    <location>
        <begin position="346"/>
        <end position="393"/>
    </location>
</feature>
<feature type="compositionally biased region" description="Low complexity" evidence="2">
    <location>
        <begin position="1408"/>
        <end position="1431"/>
    </location>
</feature>
<feature type="region of interest" description="Disordered" evidence="2">
    <location>
        <begin position="1679"/>
        <end position="1708"/>
    </location>
</feature>
<feature type="region of interest" description="Disordered" evidence="2">
    <location>
        <begin position="1157"/>
        <end position="1216"/>
    </location>
</feature>
<organism evidence="3 4">
    <name type="scientific">Prorocentrum cordatum</name>
    <dbReference type="NCBI Taxonomy" id="2364126"/>
    <lineage>
        <taxon>Eukaryota</taxon>
        <taxon>Sar</taxon>
        <taxon>Alveolata</taxon>
        <taxon>Dinophyceae</taxon>
        <taxon>Prorocentrales</taxon>
        <taxon>Prorocentraceae</taxon>
        <taxon>Prorocentrum</taxon>
    </lineage>
</organism>
<name>A0ABN9X189_9DINO</name>
<feature type="compositionally biased region" description="Basic residues" evidence="2">
    <location>
        <begin position="1177"/>
        <end position="1186"/>
    </location>
</feature>
<feature type="compositionally biased region" description="Low complexity" evidence="2">
    <location>
        <begin position="1320"/>
        <end position="1340"/>
    </location>
</feature>
<protein>
    <recommendedName>
        <fullName evidence="5">RanBP2-type domain-containing protein</fullName>
    </recommendedName>
</protein>
<keyword evidence="4" id="KW-1185">Reference proteome</keyword>
<proteinExistence type="predicted"/>
<feature type="coiled-coil region" evidence="1">
    <location>
        <begin position="1436"/>
        <end position="1577"/>
    </location>
</feature>
<evidence type="ECO:0000313" key="3">
    <source>
        <dbReference type="EMBL" id="CAK0891494.1"/>
    </source>
</evidence>
<feature type="region of interest" description="Disordered" evidence="2">
    <location>
        <begin position="1386"/>
        <end position="1436"/>
    </location>
</feature>
<feature type="region of interest" description="Disordered" evidence="2">
    <location>
        <begin position="1057"/>
        <end position="1102"/>
    </location>
</feature>
<dbReference type="EMBL" id="CAUYUJ010019484">
    <property type="protein sequence ID" value="CAK0891494.1"/>
    <property type="molecule type" value="Genomic_DNA"/>
</dbReference>
<reference evidence="3" key="1">
    <citation type="submission" date="2023-10" db="EMBL/GenBank/DDBJ databases">
        <authorList>
            <person name="Chen Y."/>
            <person name="Shah S."/>
            <person name="Dougan E. K."/>
            <person name="Thang M."/>
            <person name="Chan C."/>
        </authorList>
    </citation>
    <scope>NUCLEOTIDE SEQUENCE [LARGE SCALE GENOMIC DNA]</scope>
</reference>
<evidence type="ECO:0000313" key="4">
    <source>
        <dbReference type="Proteomes" id="UP001189429"/>
    </source>
</evidence>
<evidence type="ECO:0000256" key="1">
    <source>
        <dbReference type="SAM" id="Coils"/>
    </source>
</evidence>
<feature type="compositionally biased region" description="Low complexity" evidence="2">
    <location>
        <begin position="74"/>
        <end position="102"/>
    </location>
</feature>
<feature type="region of interest" description="Disordered" evidence="2">
    <location>
        <begin position="1752"/>
        <end position="1786"/>
    </location>
</feature>
<feature type="coiled-coil region" evidence="1">
    <location>
        <begin position="139"/>
        <end position="229"/>
    </location>
</feature>
<feature type="region of interest" description="Disordered" evidence="2">
    <location>
        <begin position="50"/>
        <end position="102"/>
    </location>
</feature>
<keyword evidence="1" id="KW-0175">Coiled coil</keyword>
<evidence type="ECO:0000256" key="2">
    <source>
        <dbReference type="SAM" id="MobiDB-lite"/>
    </source>
</evidence>
<feature type="compositionally biased region" description="Basic and acidic residues" evidence="2">
    <location>
        <begin position="1157"/>
        <end position="1169"/>
    </location>
</feature>
<comment type="caution">
    <text evidence="3">The sequence shown here is derived from an EMBL/GenBank/DDBJ whole genome shotgun (WGS) entry which is preliminary data.</text>
</comment>
<sequence length="1811" mass="191231">MARSSRGGGSGGRRSRTCWMCSCGGWNWDWRTTCLGCGHAAPPWALEAAAAKAKPQADKGGWVDQPRGRRAQRQARSAATSAATSKSQTSESGASGAPSGSGATAIERLQVAVDQLDALQAEPPDGVDCCFTDVVASQLGAQRAELAEAQRAAAEQKASSMPLSTMLHKEANAIGKTEKRLRAARQSLEQKQEARGLVEAQLQKAQEELEQLDAEVEEASRALHALEEEARVGAAAQLRQRAAEWAGASQVPGLLMQLDKLPEAWGSSNFEVAWAAIRFQVEAVRAQLAEAPTVPRRVPWAESATTQEAAGLGSRSAPRSWPTVAQACKRELAAEAEDLASLAARTAGRAARGRGGGERPRQQQEGGGTDAARIGGKRPLDLGSAQAPPAPGLAASTAQNVCCGLEKLGCNGNARRRSPEAIKALDSRNRAPPHLVMPQESSLAPHRLEEASGAARCMGYTEFLHASAPTDKEGPPGDLRRRLPLRACSLCLQGALGPMGSNLDIYATFGDAVLFQRPRLVSVVGLAAESFSANVAGWAGCACATTGAKLPVLAALCAAPAGARPPVVARDVVGDFALQAVGAEQLVAALLGSAGLNVARRLRVQHLPLGAAKAAPLASSPSLGRQLGVRWELQGWTSRKALQTRNLDTDAANTRGGHAVQIMAGLIQTGVLLHRMMERGLEAAATRRARAGTPWKHCTSPFGAVVPTRARIGWHFKSERCKVTDSGVELGLMHLGAWRASDRCEMRKLSHDTRLQRPLQWDAIGCLLGPDGRPRVREHNVLGACISNTHWRQARLLDVLEAQRRGRVSARLKQCAERARALGDRAGDDFGRCWLPAPEPPQGHHTDAMWMRWACRPADDKLDGKLYLDGSALEPQFGAVRCEGWAIAQCGDDGNPGTGVYGTVWCYRCPQQTAKDGEGVAAWMIATLEGPAVEEVNIDCSSAVSCLRRGRADAAVPSRANAHLWRRILAAFEPGAFEVSKVPAPWLRQAVLGGRLTEAQRHGIEHADHLAEMGVQAYAVNRWTFGVHHALAEIVQELGRGIWWAAIIGQGVEARDREELPPAAERRQVRCADAEGSQAAGDATGDGPMAKRPRLESARSTGSSSAALSASAVAFSVLGHALSYACAGEGGGTQELVACSKCGAYMTLGGRSGVRPRLKERCPGDKTDAGGRNQRSLWRRGLHPGGRRQEGSRAARHRVKGEGIPALRSQGPVPEHAQERCLEWLGTAAEPAADSSATASSAGNAPAAAAEPQVAEGPGEAPSDAAVAATAASLPLRRPAAARAGRLGAFGVIEEELAAAAGPAGGAREGRRVRRRMARRGGPTVRRPPASAAVAVARSPRGGGSSRPSKSYWMCSCGGWNWDWRTSCLGCGHAAPPWALGALPAKARPKADKGGWVDQPRGRRAQRQARGAASRAASTKSQTSASAASGTPSGGGAAAIERLQATVEQLEALQAEPPDGVDGCFTDVVARQLEAKRAELVKAQKAAAEQKASSLPQATRLRREANAISKGEKRLRAARLELEQKQEARDLVEAQLQKAQEELAELDAEVQEASCALQALEEAVREEAETLRRQRAAEWAGASQVPGLLLQLEKLPEAWSSSNFEVAWPAIQAQMEAVRAQLEGGQAERRGKALCEWPAVAQACKRELAAEAADLGGSQGQRGPSAACAAGLRLHESGAEGVESNPVGLRSVGVRDSPRGQERASGPSGDLVLLNAEVNVFGAVEFGTSEWGDLSDQAGVHGDPEATSVLQRRLASSQKQDSDESSASWRARAKQARQKGGRLARSCTKAVPPLPVVYSEASRPVAGMMAV</sequence>
<feature type="compositionally biased region" description="Basic and acidic residues" evidence="2">
    <location>
        <begin position="1057"/>
        <end position="1073"/>
    </location>
</feature>
<feature type="region of interest" description="Disordered" evidence="2">
    <location>
        <begin position="1232"/>
        <end position="1266"/>
    </location>
</feature>
<dbReference type="Proteomes" id="UP001189429">
    <property type="component" value="Unassembled WGS sequence"/>
</dbReference>
<gene>
    <name evidence="3" type="ORF">PCOR1329_LOCUS71436</name>
</gene>
<feature type="region of interest" description="Disordered" evidence="2">
    <location>
        <begin position="1318"/>
        <end position="1348"/>
    </location>
</feature>
<evidence type="ECO:0008006" key="5">
    <source>
        <dbReference type="Google" id="ProtNLM"/>
    </source>
</evidence>
<accession>A0ABN9X189</accession>
<feature type="compositionally biased region" description="Basic residues" evidence="2">
    <location>
        <begin position="1771"/>
        <end position="1782"/>
    </location>
</feature>